<accession>A0A9Q1HH55</accession>
<gene>
    <name evidence="5" type="ORF">HOLleu_08674</name>
</gene>
<dbReference type="Gene3D" id="2.60.220.30">
    <property type="match status" value="1"/>
</dbReference>
<dbReference type="PANTHER" id="PTHR12582:SF41">
    <property type="entry name" value="UNC5C-LIKE PROTEIN"/>
    <property type="match status" value="1"/>
</dbReference>
<keyword evidence="1" id="KW-0217">Developmental protein</keyword>
<dbReference type="SMART" id="SM00005">
    <property type="entry name" value="DEATH"/>
    <property type="match status" value="1"/>
</dbReference>
<dbReference type="Pfam" id="PF00791">
    <property type="entry name" value="ZU5"/>
    <property type="match status" value="1"/>
</dbReference>
<dbReference type="AlphaFoldDB" id="A0A9Q1HH55"/>
<evidence type="ECO:0000256" key="1">
    <source>
        <dbReference type="RuleBase" id="RU367033"/>
    </source>
</evidence>
<protein>
    <recommendedName>
        <fullName evidence="1">Netrin receptor UNC5</fullName>
    </recommendedName>
</protein>
<dbReference type="EMBL" id="JAIZAY010000003">
    <property type="protein sequence ID" value="KAJ8045630.1"/>
    <property type="molecule type" value="Genomic_DNA"/>
</dbReference>
<evidence type="ECO:0000313" key="5">
    <source>
        <dbReference type="EMBL" id="KAJ8045630.1"/>
    </source>
</evidence>
<evidence type="ECO:0000313" key="6">
    <source>
        <dbReference type="Proteomes" id="UP001152320"/>
    </source>
</evidence>
<dbReference type="InterPro" id="IPR000488">
    <property type="entry name" value="Death_dom"/>
</dbReference>
<feature type="domain" description="ZU5" evidence="4">
    <location>
        <begin position="386"/>
        <end position="523"/>
    </location>
</feature>
<sequence>MDHRHYKDQSTPSPSFKVLQRHDSKSHSVGALSTLLSREQKLQDDVRRHSSHGVAKALIPRGSRALSLQSPCHYGSAPTISSKQLLHESLSEGSLSGRKLVPNISLNEAATIPFDLLYELAEKLNPLGHDTLNKLALLIGMTQKQFDKLYKSAINPARSLLTEGERFLNSLEDLKVALIILELTEAVDLIQKHQLESSRKEPTAKTFPHVSTRIVSSDSDTDHSDENIDRPVFMLDDRQDESTDDFKSGRVEGYTVMQGDPERSEASILNIPDGVVQPDCTGAFQQFEHFPQHREAKTAEYEPQGSRSCTKSPSKHTKLPIHSPYMEALQSIRSEGSQVDSGYGSTEHSALSSDTCNSATCMSDDIDGEKNITSSSKPFTQSSDVFCTSGLIGERGGVLYIPNTSISLLIPEGALKRPEMIQLKVITDHTVKGCAQSASHPRLTPLVSCEPDGLEFLEAAELTLPHCGIVLNPEETVEVYVRRGGGGEEWKRDEYASRNAVLMLNTCNIRITHFCDFDVFVRNTGGNIIGKKMRTFPMADCLEQTSDDILLSLWMCNDYDQEYNVIVKEKQDLVTNVLLDQYTCYMLEASKQSVNIEYRNRSTDMWTLENHQEEIGYNQLWYGSKAKATFRMKCSSSTGGGKLNGTLTIKQKEHCESTKFELQCQVRYLLKEHIMQKEEPYLQTQRSYTSQYSVVSVQSQPSPSEQAAVPSTPQLFMVRRDEDEIYFPPTKPNERHLHIHMPPSSNEQSNIISPQSPPTFQFPYDLALQLSRHLNGDDALGNDWRLLASNLGYSSLDISSFERCQNPTKDMLLDAYNKKRLRDFDQLHTTLTNLERLDAVETLEQYLKVKNPNPGLMAIEGPQNSVKPELSQQCSGEFSISTMEQLSATARRVDHAMLVQQLPAIQGTDVTSSEHHESDQKHYSYIGGDQGHHMVPPSLPEIPSERGTCSLPCHTSTPLRLSSTTEVGEMVHQSMKFVRGQGSDSGIDSPDISRQQSRRRITRSVTLAPNFTLESNDSGPARLISELSLVDTKSSQGIASQSSSEDSGLVDSPSSEDLVNSPPLEKLNNSFSPQS</sequence>
<evidence type="ECO:0000259" key="3">
    <source>
        <dbReference type="PROSITE" id="PS50017"/>
    </source>
</evidence>
<feature type="region of interest" description="Disordered" evidence="2">
    <location>
        <begin position="1"/>
        <end position="25"/>
    </location>
</feature>
<dbReference type="GO" id="GO:0005042">
    <property type="term" value="F:netrin receptor activity"/>
    <property type="evidence" value="ECO:0007669"/>
    <property type="project" value="UniProtKB-UniRule"/>
</dbReference>
<dbReference type="Proteomes" id="UP001152320">
    <property type="component" value="Chromosome 3"/>
</dbReference>
<keyword evidence="1" id="KW-0393">Immunoglobulin domain</keyword>
<feature type="region of interest" description="Disordered" evidence="2">
    <location>
        <begin position="297"/>
        <end position="319"/>
    </location>
</feature>
<dbReference type="SMART" id="SM00218">
    <property type="entry name" value="ZU5"/>
    <property type="match status" value="1"/>
</dbReference>
<feature type="region of interest" description="Disordered" evidence="2">
    <location>
        <begin position="1031"/>
        <end position="1075"/>
    </location>
</feature>
<dbReference type="GO" id="GO:0005886">
    <property type="term" value="C:plasma membrane"/>
    <property type="evidence" value="ECO:0007669"/>
    <property type="project" value="UniProtKB-SubCell"/>
</dbReference>
<feature type="region of interest" description="Disordered" evidence="2">
    <location>
        <begin position="200"/>
        <end position="228"/>
    </location>
</feature>
<dbReference type="InterPro" id="IPR000906">
    <property type="entry name" value="ZU5_dom"/>
</dbReference>
<evidence type="ECO:0000259" key="4">
    <source>
        <dbReference type="PROSITE" id="PS51145"/>
    </source>
</evidence>
<comment type="caution">
    <text evidence="5">The sequence shown here is derived from an EMBL/GenBank/DDBJ whole genome shotgun (WGS) entry which is preliminary data.</text>
</comment>
<feature type="compositionally biased region" description="Low complexity" evidence="2">
    <location>
        <begin position="982"/>
        <end position="995"/>
    </location>
</feature>
<dbReference type="OrthoDB" id="6021171at2759"/>
<dbReference type="Pfam" id="PF00531">
    <property type="entry name" value="Death"/>
    <property type="match status" value="1"/>
</dbReference>
<feature type="compositionally biased region" description="Low complexity" evidence="2">
    <location>
        <begin position="1034"/>
        <end position="1047"/>
    </location>
</feature>
<proteinExistence type="inferred from homology"/>
<dbReference type="PROSITE" id="PS50017">
    <property type="entry name" value="DEATH_DOMAIN"/>
    <property type="match status" value="1"/>
</dbReference>
<feature type="domain" description="Death" evidence="3">
    <location>
        <begin position="769"/>
        <end position="847"/>
    </location>
</feature>
<organism evidence="5 6">
    <name type="scientific">Holothuria leucospilota</name>
    <name type="common">Black long sea cucumber</name>
    <name type="synonym">Mertensiothuria leucospilota</name>
    <dbReference type="NCBI Taxonomy" id="206669"/>
    <lineage>
        <taxon>Eukaryota</taxon>
        <taxon>Metazoa</taxon>
        <taxon>Echinodermata</taxon>
        <taxon>Eleutherozoa</taxon>
        <taxon>Echinozoa</taxon>
        <taxon>Holothuroidea</taxon>
        <taxon>Aspidochirotacea</taxon>
        <taxon>Aspidochirotida</taxon>
        <taxon>Holothuriidae</taxon>
        <taxon>Holothuria</taxon>
    </lineage>
</organism>
<keyword evidence="6" id="KW-1185">Reference proteome</keyword>
<comment type="subcellular location">
    <subcellularLocation>
        <location evidence="1">Cell membrane</location>
        <topology evidence="1">Single-pass type I membrane protein</topology>
    </subcellularLocation>
</comment>
<dbReference type="PANTHER" id="PTHR12582">
    <property type="entry name" value="NETRIN RECEPTOR UNC5"/>
    <property type="match status" value="1"/>
</dbReference>
<comment type="similarity">
    <text evidence="1">Belongs to the unc-5 family.</text>
</comment>
<dbReference type="InterPro" id="IPR011029">
    <property type="entry name" value="DEATH-like_dom_sf"/>
</dbReference>
<keyword evidence="1" id="KW-0675">Receptor</keyword>
<dbReference type="SUPFAM" id="SSF47986">
    <property type="entry name" value="DEATH domain"/>
    <property type="match status" value="1"/>
</dbReference>
<dbReference type="PROSITE" id="PS51145">
    <property type="entry name" value="ZU5"/>
    <property type="match status" value="1"/>
</dbReference>
<feature type="region of interest" description="Disordered" evidence="2">
    <location>
        <begin position="978"/>
        <end position="1000"/>
    </location>
</feature>
<evidence type="ECO:0000256" key="2">
    <source>
        <dbReference type="SAM" id="MobiDB-lite"/>
    </source>
</evidence>
<name>A0A9Q1HH55_HOLLE</name>
<reference evidence="5" key="1">
    <citation type="submission" date="2021-10" db="EMBL/GenBank/DDBJ databases">
        <title>Tropical sea cucumber genome reveals ecological adaptation and Cuvierian tubules defense mechanism.</title>
        <authorList>
            <person name="Chen T."/>
        </authorList>
    </citation>
    <scope>NUCLEOTIDE SEQUENCE</scope>
    <source>
        <strain evidence="5">Nanhai2018</strain>
        <tissue evidence="5">Muscle</tissue>
    </source>
</reference>
<dbReference type="Gene3D" id="1.10.533.10">
    <property type="entry name" value="Death Domain, Fas"/>
    <property type="match status" value="1"/>
</dbReference>
<comment type="function">
    <text evidence="1">Receptor for netrin required for axon guidance. Mediates axon repulsion of neuronal growth cones in the developing nervous system upon ligand binding.</text>
</comment>
<dbReference type="InterPro" id="IPR037936">
    <property type="entry name" value="UNC5A-D"/>
</dbReference>